<keyword evidence="1" id="KW-0732">Signal</keyword>
<reference evidence="3" key="1">
    <citation type="submission" date="2016-10" db="EMBL/GenBank/DDBJ databases">
        <authorList>
            <person name="Varghese N."/>
            <person name="Submissions S."/>
        </authorList>
    </citation>
    <scope>NUCLEOTIDE SEQUENCE [LARGE SCALE GENOMIC DNA]</scope>
    <source>
        <strain evidence="3">CGMCC 1.10657</strain>
    </source>
</reference>
<name>A0A1H3XJW0_9GAMM</name>
<evidence type="ECO:0000256" key="1">
    <source>
        <dbReference type="SAM" id="SignalP"/>
    </source>
</evidence>
<keyword evidence="3" id="KW-1185">Reference proteome</keyword>
<dbReference type="RefSeq" id="WP_091386769.1">
    <property type="nucleotide sequence ID" value="NZ_FNQO01000001.1"/>
</dbReference>
<feature type="signal peptide" evidence="1">
    <location>
        <begin position="1"/>
        <end position="31"/>
    </location>
</feature>
<proteinExistence type="predicted"/>
<evidence type="ECO:0000313" key="2">
    <source>
        <dbReference type="EMBL" id="SDZ99636.1"/>
    </source>
</evidence>
<dbReference type="OrthoDB" id="5734558at2"/>
<dbReference type="EMBL" id="FNQO01000001">
    <property type="protein sequence ID" value="SDZ99636.1"/>
    <property type="molecule type" value="Genomic_DNA"/>
</dbReference>
<evidence type="ECO:0008006" key="4">
    <source>
        <dbReference type="Google" id="ProtNLM"/>
    </source>
</evidence>
<dbReference type="Proteomes" id="UP000198658">
    <property type="component" value="Unassembled WGS sequence"/>
</dbReference>
<sequence>MQTFTRAANIARLMAFLFSLSVLLCVPQLQAADEDVESDFWEKYDDITDWVTLRLELTPEQEKSVLPILSGNFERRLGLLEQYGFSATEYPELNRVQKEEIDAKMIAIGADTRAKLVPILNAEQLEELKKIQEEFHLDFRHRLFKDKL</sequence>
<protein>
    <recommendedName>
        <fullName evidence="4">LTXXQ motif family protein</fullName>
    </recommendedName>
</protein>
<feature type="chain" id="PRO_5011685033" description="LTXXQ motif family protein" evidence="1">
    <location>
        <begin position="32"/>
        <end position="148"/>
    </location>
</feature>
<evidence type="ECO:0000313" key="3">
    <source>
        <dbReference type="Proteomes" id="UP000198658"/>
    </source>
</evidence>
<accession>A0A1H3XJW0</accession>
<dbReference type="AlphaFoldDB" id="A0A1H3XJW0"/>
<dbReference type="STRING" id="658218.SAMN05216562_1597"/>
<organism evidence="2 3">
    <name type="scientific">Microbulbifer marinus</name>
    <dbReference type="NCBI Taxonomy" id="658218"/>
    <lineage>
        <taxon>Bacteria</taxon>
        <taxon>Pseudomonadati</taxon>
        <taxon>Pseudomonadota</taxon>
        <taxon>Gammaproteobacteria</taxon>
        <taxon>Cellvibrionales</taxon>
        <taxon>Microbulbiferaceae</taxon>
        <taxon>Microbulbifer</taxon>
    </lineage>
</organism>
<gene>
    <name evidence="2" type="ORF">SAMN05216562_1597</name>
</gene>